<sequence length="88" mass="9714">MVVAMSESVKLVAFFKVVPMQAFQAGASETELMGHHFGSPRVCQDDTIFIISDNSPAREVVVFCFRRLGSNDPTGDSMVWAPMLRFTA</sequence>
<accession>A0A1G4B3B5</accession>
<gene>
    <name evidence="1" type="ORF">CORC01_08739</name>
</gene>
<keyword evidence="2" id="KW-1185">Reference proteome</keyword>
<evidence type="ECO:0000313" key="1">
    <source>
        <dbReference type="EMBL" id="OHE95887.1"/>
    </source>
</evidence>
<dbReference type="RefSeq" id="XP_022473048.1">
    <property type="nucleotide sequence ID" value="XM_022620369.1"/>
</dbReference>
<evidence type="ECO:0000313" key="2">
    <source>
        <dbReference type="Proteomes" id="UP000176998"/>
    </source>
</evidence>
<organism evidence="1 2">
    <name type="scientific">Colletotrichum orchidophilum</name>
    <dbReference type="NCBI Taxonomy" id="1209926"/>
    <lineage>
        <taxon>Eukaryota</taxon>
        <taxon>Fungi</taxon>
        <taxon>Dikarya</taxon>
        <taxon>Ascomycota</taxon>
        <taxon>Pezizomycotina</taxon>
        <taxon>Sordariomycetes</taxon>
        <taxon>Hypocreomycetidae</taxon>
        <taxon>Glomerellales</taxon>
        <taxon>Glomerellaceae</taxon>
        <taxon>Colletotrichum</taxon>
    </lineage>
</organism>
<reference evidence="1 2" key="1">
    <citation type="submission" date="2016-09" db="EMBL/GenBank/DDBJ databases">
        <authorList>
            <person name="Capua I."/>
            <person name="De Benedictis P."/>
            <person name="Joannis T."/>
            <person name="Lombin L.H."/>
            <person name="Cattoli G."/>
        </authorList>
    </citation>
    <scope>NUCLEOTIDE SEQUENCE [LARGE SCALE GENOMIC DNA]</scope>
    <source>
        <strain evidence="1 2">IMI 309357</strain>
    </source>
</reference>
<name>A0A1G4B3B5_9PEZI</name>
<dbReference type="EMBL" id="MJBS01000076">
    <property type="protein sequence ID" value="OHE95887.1"/>
    <property type="molecule type" value="Genomic_DNA"/>
</dbReference>
<comment type="caution">
    <text evidence="1">The sequence shown here is derived from an EMBL/GenBank/DDBJ whole genome shotgun (WGS) entry which is preliminary data.</text>
</comment>
<dbReference type="GeneID" id="34561879"/>
<proteinExistence type="predicted"/>
<protein>
    <submittedName>
        <fullName evidence="1">Uncharacterized protein</fullName>
    </submittedName>
</protein>
<dbReference type="AlphaFoldDB" id="A0A1G4B3B5"/>
<dbReference type="Proteomes" id="UP000176998">
    <property type="component" value="Unassembled WGS sequence"/>
</dbReference>